<dbReference type="GO" id="GO:0005524">
    <property type="term" value="F:ATP binding"/>
    <property type="evidence" value="ECO:0007669"/>
    <property type="project" value="UniProtKB-KW"/>
</dbReference>
<gene>
    <name evidence="4" type="ORF">Sipo8835_45850</name>
</gene>
<keyword evidence="1" id="KW-0723">Serine/threonine-protein kinase</keyword>
<dbReference type="InterPro" id="IPR036890">
    <property type="entry name" value="HATPase_C_sf"/>
</dbReference>
<evidence type="ECO:0000256" key="1">
    <source>
        <dbReference type="ARBA" id="ARBA00022527"/>
    </source>
</evidence>
<proteinExistence type="predicted"/>
<dbReference type="PANTHER" id="PTHR35526">
    <property type="entry name" value="ANTI-SIGMA-F FACTOR RSBW-RELATED"/>
    <property type="match status" value="1"/>
</dbReference>
<dbReference type="PANTHER" id="PTHR35526:SF3">
    <property type="entry name" value="ANTI-SIGMA-F FACTOR RSBW"/>
    <property type="match status" value="1"/>
</dbReference>
<sequence>MPKYQLNCPRAATTPRVARDFVTTVLRALGLDALVDDAVLCTSELVANSCVHTEGQGVLLIVDTDGFRNAVRVTVYDESRTPPRHLQGYDPESGRGLWIVDTVSDGRWGTELLGASGKGVWFEVGEEQPSRPPKRRTGTLASVATSPL</sequence>
<comment type="caution">
    <text evidence="4">The sequence shown here is derived from an EMBL/GenBank/DDBJ whole genome shotgun (WGS) entry which is preliminary data.</text>
</comment>
<keyword evidence="4" id="KW-0547">Nucleotide-binding</keyword>
<feature type="compositionally biased region" description="Polar residues" evidence="2">
    <location>
        <begin position="139"/>
        <end position="148"/>
    </location>
</feature>
<feature type="region of interest" description="Disordered" evidence="2">
    <location>
        <begin position="125"/>
        <end position="148"/>
    </location>
</feature>
<protein>
    <submittedName>
        <fullName evidence="4">ATP-binding protein</fullName>
    </submittedName>
</protein>
<evidence type="ECO:0000256" key="2">
    <source>
        <dbReference type="SAM" id="MobiDB-lite"/>
    </source>
</evidence>
<reference evidence="4 5" key="1">
    <citation type="submission" date="2019-03" db="EMBL/GenBank/DDBJ databases">
        <title>Comparative genomic analyses of the sweetpotato soil rot pathogen, Streptomyces ipomoeae.</title>
        <authorList>
            <person name="Ruschel Soares N."/>
            <person name="Badger J.H."/>
            <person name="Huguet-Tapia J.C."/>
            <person name="Clark C.A."/>
            <person name="Pettis G.S."/>
        </authorList>
    </citation>
    <scope>NUCLEOTIDE SEQUENCE [LARGE SCALE GENOMIC DNA]</scope>
    <source>
        <strain evidence="4 5">88-35</strain>
    </source>
</reference>
<dbReference type="Proteomes" id="UP000318720">
    <property type="component" value="Unassembled WGS sequence"/>
</dbReference>
<keyword evidence="1" id="KW-0418">Kinase</keyword>
<organism evidence="4 5">
    <name type="scientific">Streptomyces ipomoeae</name>
    <dbReference type="NCBI Taxonomy" id="103232"/>
    <lineage>
        <taxon>Bacteria</taxon>
        <taxon>Bacillati</taxon>
        <taxon>Actinomycetota</taxon>
        <taxon>Actinomycetes</taxon>
        <taxon>Kitasatosporales</taxon>
        <taxon>Streptomycetaceae</taxon>
        <taxon>Streptomyces</taxon>
    </lineage>
</organism>
<dbReference type="RefSeq" id="WP_141573469.1">
    <property type="nucleotide sequence ID" value="NZ_CP182305.1"/>
</dbReference>
<dbReference type="GeneID" id="301700533"/>
<dbReference type="EMBL" id="SPAZ01000371">
    <property type="protein sequence ID" value="TQE15127.1"/>
    <property type="molecule type" value="Genomic_DNA"/>
</dbReference>
<keyword evidence="4" id="KW-0067">ATP-binding</keyword>
<evidence type="ECO:0000259" key="3">
    <source>
        <dbReference type="Pfam" id="PF13581"/>
    </source>
</evidence>
<dbReference type="InterPro" id="IPR003594">
    <property type="entry name" value="HATPase_dom"/>
</dbReference>
<accession>A0AAE8VUA3</accession>
<name>A0AAE8VUA3_9ACTN</name>
<feature type="domain" description="Histidine kinase/HSP90-like ATPase" evidence="3">
    <location>
        <begin position="15"/>
        <end position="105"/>
    </location>
</feature>
<dbReference type="CDD" id="cd16936">
    <property type="entry name" value="HATPase_RsbW-like"/>
    <property type="match status" value="1"/>
</dbReference>
<keyword evidence="1" id="KW-0808">Transferase</keyword>
<evidence type="ECO:0000313" key="5">
    <source>
        <dbReference type="Proteomes" id="UP000318720"/>
    </source>
</evidence>
<dbReference type="GO" id="GO:0004674">
    <property type="term" value="F:protein serine/threonine kinase activity"/>
    <property type="evidence" value="ECO:0007669"/>
    <property type="project" value="UniProtKB-KW"/>
</dbReference>
<evidence type="ECO:0000313" key="4">
    <source>
        <dbReference type="EMBL" id="TQE15127.1"/>
    </source>
</evidence>
<dbReference type="SUPFAM" id="SSF55874">
    <property type="entry name" value="ATPase domain of HSP90 chaperone/DNA topoisomerase II/histidine kinase"/>
    <property type="match status" value="1"/>
</dbReference>
<dbReference type="Gene3D" id="3.30.565.10">
    <property type="entry name" value="Histidine kinase-like ATPase, C-terminal domain"/>
    <property type="match status" value="1"/>
</dbReference>
<dbReference type="InterPro" id="IPR050267">
    <property type="entry name" value="Anti-sigma-factor_SerPK"/>
</dbReference>
<dbReference type="Pfam" id="PF13581">
    <property type="entry name" value="HATPase_c_2"/>
    <property type="match status" value="1"/>
</dbReference>
<dbReference type="AlphaFoldDB" id="A0AAE8VUA3"/>